<protein>
    <submittedName>
        <fullName evidence="4">AAA family ATPase</fullName>
    </submittedName>
</protein>
<evidence type="ECO:0000256" key="2">
    <source>
        <dbReference type="ARBA" id="ARBA00022840"/>
    </source>
</evidence>
<name>A0A7H8ND65_9ACTN</name>
<dbReference type="Gene3D" id="1.25.40.10">
    <property type="entry name" value="Tetratricopeptide repeat domain"/>
    <property type="match status" value="1"/>
</dbReference>
<gene>
    <name evidence="4" type="ORF">HUT08_25890</name>
</gene>
<dbReference type="RefSeq" id="WP_176164097.1">
    <property type="nucleotide sequence ID" value="NZ_CP054929.1"/>
</dbReference>
<dbReference type="InterPro" id="IPR041664">
    <property type="entry name" value="AAA_16"/>
</dbReference>
<dbReference type="Pfam" id="PF13191">
    <property type="entry name" value="AAA_16"/>
    <property type="match status" value="1"/>
</dbReference>
<dbReference type="Gene3D" id="1.10.10.10">
    <property type="entry name" value="Winged helix-like DNA-binding domain superfamily/Winged helix DNA-binding domain"/>
    <property type="match status" value="1"/>
</dbReference>
<dbReference type="GO" id="GO:0003677">
    <property type="term" value="F:DNA binding"/>
    <property type="evidence" value="ECO:0007669"/>
    <property type="project" value="InterPro"/>
</dbReference>
<dbReference type="InterPro" id="IPR027417">
    <property type="entry name" value="P-loop_NTPase"/>
</dbReference>
<dbReference type="PROSITE" id="PS50043">
    <property type="entry name" value="HTH_LUXR_2"/>
    <property type="match status" value="1"/>
</dbReference>
<dbReference type="Proteomes" id="UP000509303">
    <property type="component" value="Chromosome"/>
</dbReference>
<dbReference type="InterPro" id="IPR011990">
    <property type="entry name" value="TPR-like_helical_dom_sf"/>
</dbReference>
<dbReference type="GO" id="GO:0006355">
    <property type="term" value="P:regulation of DNA-templated transcription"/>
    <property type="evidence" value="ECO:0007669"/>
    <property type="project" value="InterPro"/>
</dbReference>
<dbReference type="InterPro" id="IPR036388">
    <property type="entry name" value="WH-like_DNA-bd_sf"/>
</dbReference>
<reference evidence="4 5" key="1">
    <citation type="submission" date="2020-06" db="EMBL/GenBank/DDBJ databases">
        <title>Genome mining for natural products.</title>
        <authorList>
            <person name="Zhang B."/>
            <person name="Shi J."/>
            <person name="Ge H."/>
        </authorList>
    </citation>
    <scope>NUCLEOTIDE SEQUENCE [LARGE SCALE GENOMIC DNA]</scope>
    <source>
        <strain evidence="4 5">NA00687</strain>
    </source>
</reference>
<evidence type="ECO:0000313" key="5">
    <source>
        <dbReference type="Proteomes" id="UP000509303"/>
    </source>
</evidence>
<dbReference type="InterPro" id="IPR000792">
    <property type="entry name" value="Tscrpt_reg_LuxR_C"/>
</dbReference>
<dbReference type="EMBL" id="CP054929">
    <property type="protein sequence ID" value="QKW52393.1"/>
    <property type="molecule type" value="Genomic_DNA"/>
</dbReference>
<dbReference type="PANTHER" id="PTHR16305:SF35">
    <property type="entry name" value="TRANSCRIPTIONAL ACTIVATOR DOMAIN"/>
    <property type="match status" value="1"/>
</dbReference>
<feature type="domain" description="HTH luxR-type" evidence="3">
    <location>
        <begin position="889"/>
        <end position="953"/>
    </location>
</feature>
<dbReference type="Pfam" id="PF00196">
    <property type="entry name" value="GerE"/>
    <property type="match status" value="1"/>
</dbReference>
<dbReference type="PRINTS" id="PR00038">
    <property type="entry name" value="HTHLUXR"/>
</dbReference>
<dbReference type="SUPFAM" id="SSF46894">
    <property type="entry name" value="C-terminal effector domain of the bipartite response regulators"/>
    <property type="match status" value="1"/>
</dbReference>
<keyword evidence="2" id="KW-0067">ATP-binding</keyword>
<organism evidence="4 5">
    <name type="scientific">Streptomyces buecherae</name>
    <dbReference type="NCBI Taxonomy" id="2763006"/>
    <lineage>
        <taxon>Bacteria</taxon>
        <taxon>Bacillati</taxon>
        <taxon>Actinomycetota</taxon>
        <taxon>Actinomycetes</taxon>
        <taxon>Kitasatosporales</taxon>
        <taxon>Streptomycetaceae</taxon>
        <taxon>Streptomyces</taxon>
    </lineage>
</organism>
<proteinExistence type="predicted"/>
<dbReference type="PANTHER" id="PTHR16305">
    <property type="entry name" value="TESTICULAR SOLUBLE ADENYLYL CYCLASE"/>
    <property type="match status" value="1"/>
</dbReference>
<evidence type="ECO:0000256" key="1">
    <source>
        <dbReference type="ARBA" id="ARBA00022741"/>
    </source>
</evidence>
<dbReference type="SUPFAM" id="SSF52540">
    <property type="entry name" value="P-loop containing nucleoside triphosphate hydrolases"/>
    <property type="match status" value="1"/>
</dbReference>
<dbReference type="GO" id="GO:0005524">
    <property type="term" value="F:ATP binding"/>
    <property type="evidence" value="ECO:0007669"/>
    <property type="project" value="UniProtKB-KW"/>
</dbReference>
<dbReference type="AlphaFoldDB" id="A0A7H8ND65"/>
<evidence type="ECO:0000259" key="3">
    <source>
        <dbReference type="PROSITE" id="PS50043"/>
    </source>
</evidence>
<dbReference type="SMART" id="SM00421">
    <property type="entry name" value="HTH_LUXR"/>
    <property type="match status" value="1"/>
</dbReference>
<dbReference type="GO" id="GO:0004016">
    <property type="term" value="F:adenylate cyclase activity"/>
    <property type="evidence" value="ECO:0007669"/>
    <property type="project" value="TreeGrafter"/>
</dbReference>
<keyword evidence="5" id="KW-1185">Reference proteome</keyword>
<sequence length="953" mass="100280">MRLERGPFVERHGESEAIDTAIKNCHAGDGQLLIFEGALGLGKTALLNEAKKRALDAGFVLLFARGSDFEAGFPYGIVRQLFEPWLAAASQEERDAVLSGPARLAAPLFEYGSGGVATGAGPEQRQAVLHGLYWMCVHLARRAPLLLLLDDLHWADVSSLQFLHYMEGRLEGHAIVVCAATESVDGGQRADINQALLSSTSAHLMPVSALSEEGVRAFVSGTLAVPGPDDAFVRACYTATGGNPFFLRELLAAAGTGALGDPRSIARTGPRNIARVVLRRLQQLPEPLAEHATRLARALAVLDSPGEPAAPHAAHVAQVAELDAAEAADAISTLMDLGIVHDQAPLRFAQPIVRTAIYEHLPLPYRHRAHARAAKALHAAGAPSSQVVPLLLPLPPSGDAWTAGVIAAAGREALAGGDPAAAAPLLRRALNEPAPTGALPALLAQLGGAELRLRDPEALGHLGEALELTDDPVSRAGIVVDMSAALIAAARYEDALALLQQVHNEVRGLDRDVELRLHSEIVKVAQLTPRTRPLAMRELSRLDRTVVGEAGATAALVGAQQTFEALISGGTADVVVASGERALLQGPLIDPPDGGAQAGWLIALAFACCDRLLEADRLLEDALRESEERGMHLATVDLRALHAWVRFQRGMLAEAETDGSLALGSTDEAGVPPMGMPFAAGALIDALVAQGQTRIAMRVIDRCGLGADISRQPPYLPLVMARGRLRIAQGETEAGVGDLLRAADALRDWGTDCPALSPAAEAAAALARIGRTEEARRLAADCLAAARRFGTPRTIAGALVASGLATGGRAGLRQLEEAVALLRDSPAALERCLALVECGAALREHGQSDQARALLRKAAEIADATGAAALGKRVRMELAAMGVRARVPTRTGVSGLTPRERSVSVLAAEGKRNQEIAHMLFVTVKTVEWHLGQAYRKLGIASRGELRDALARV</sequence>
<accession>A0A7H8ND65</accession>
<dbReference type="SUPFAM" id="SSF48452">
    <property type="entry name" value="TPR-like"/>
    <property type="match status" value="1"/>
</dbReference>
<dbReference type="CDD" id="cd06170">
    <property type="entry name" value="LuxR_C_like"/>
    <property type="match status" value="1"/>
</dbReference>
<evidence type="ECO:0000313" key="4">
    <source>
        <dbReference type="EMBL" id="QKW52393.1"/>
    </source>
</evidence>
<dbReference type="GO" id="GO:0005737">
    <property type="term" value="C:cytoplasm"/>
    <property type="evidence" value="ECO:0007669"/>
    <property type="project" value="TreeGrafter"/>
</dbReference>
<dbReference type="InterPro" id="IPR016032">
    <property type="entry name" value="Sig_transdc_resp-reg_C-effctor"/>
</dbReference>
<keyword evidence="1" id="KW-0547">Nucleotide-binding</keyword>